<dbReference type="SUPFAM" id="SSF53474">
    <property type="entry name" value="alpha/beta-Hydrolases"/>
    <property type="match status" value="1"/>
</dbReference>
<dbReference type="Gene3D" id="3.40.50.1820">
    <property type="entry name" value="alpha/beta hydrolase"/>
    <property type="match status" value="1"/>
</dbReference>
<dbReference type="EnsemblMetazoa" id="CapteT158185">
    <property type="protein sequence ID" value="CapteP158185"/>
    <property type="gene ID" value="CapteG158185"/>
</dbReference>
<dbReference type="OrthoDB" id="2498029at2759"/>
<dbReference type="EMBL" id="AMQN01012674">
    <property type="status" value="NOT_ANNOTATED_CDS"/>
    <property type="molecule type" value="Genomic_DNA"/>
</dbReference>
<dbReference type="OMA" id="NDVSWTF"/>
<dbReference type="InterPro" id="IPR022742">
    <property type="entry name" value="Hydrolase_4"/>
</dbReference>
<dbReference type="PANTHER" id="PTHR11614">
    <property type="entry name" value="PHOSPHOLIPASE-RELATED"/>
    <property type="match status" value="1"/>
</dbReference>
<evidence type="ECO:0000259" key="1">
    <source>
        <dbReference type="Pfam" id="PF12146"/>
    </source>
</evidence>
<feature type="domain" description="Serine aminopeptidase S33" evidence="1">
    <location>
        <begin position="27"/>
        <end position="265"/>
    </location>
</feature>
<dbReference type="InterPro" id="IPR029058">
    <property type="entry name" value="AB_hydrolase_fold"/>
</dbReference>
<dbReference type="STRING" id="283909.R7TIY1"/>
<dbReference type="InterPro" id="IPR051044">
    <property type="entry name" value="MAG_DAG_Lipase"/>
</dbReference>
<reference evidence="3" key="3">
    <citation type="submission" date="2015-06" db="UniProtKB">
        <authorList>
            <consortium name="EnsemblMetazoa"/>
        </authorList>
    </citation>
    <scope>IDENTIFICATION</scope>
</reference>
<dbReference type="EMBL" id="AMQN01012676">
    <property type="status" value="NOT_ANNOTATED_CDS"/>
    <property type="molecule type" value="Genomic_DNA"/>
</dbReference>
<dbReference type="FunFam" id="3.40.50.1820:FF:000117">
    <property type="entry name" value="Monoglyceride lipase, putative"/>
    <property type="match status" value="1"/>
</dbReference>
<dbReference type="AlphaFoldDB" id="R7TIY1"/>
<evidence type="ECO:0000313" key="3">
    <source>
        <dbReference type="EnsemblMetazoa" id="CapteP158185"/>
    </source>
</evidence>
<dbReference type="EMBL" id="KB309672">
    <property type="protein sequence ID" value="ELT93674.1"/>
    <property type="molecule type" value="Genomic_DNA"/>
</dbReference>
<evidence type="ECO:0000313" key="4">
    <source>
        <dbReference type="Proteomes" id="UP000014760"/>
    </source>
</evidence>
<dbReference type="EMBL" id="AMQN01012673">
    <property type="status" value="NOT_ANNOTATED_CDS"/>
    <property type="molecule type" value="Genomic_DNA"/>
</dbReference>
<accession>R7TIY1</accession>
<dbReference type="HOGENOM" id="CLU_026209_7_2_1"/>
<gene>
    <name evidence="2" type="ORF">CAPTEDRAFT_158185</name>
</gene>
<dbReference type="Pfam" id="PF12146">
    <property type="entry name" value="Hydrolase_4"/>
    <property type="match status" value="1"/>
</dbReference>
<name>R7TIY1_CAPTE</name>
<sequence length="283" mass="31110">MDAAENVFVNSDGHRIHSVRWNAGQADARGVALILHGGAEHSGRYVPMVTELASRGFIVVSHDHRGHGKSEGPRLFVNSFDEYVEDAIQHLQILRADFPALPVYLIGHSMGATIALCLVLDHSKDINVKGMVLVAPAFVSTQKSVPAFKVVMARLASKIYPQMQVAPIKPGWMSRDPQVLEDYKTDPLVYHGGVKARWGLAYLDMLAAVKGRFAEVQLPFLTMHGSGDNLWSCKGSELFHEEASSTDKTIQIFDGAYHQIHHESEGVGSQCIATIASWLQDRS</sequence>
<dbReference type="EMBL" id="AMQN01012675">
    <property type="status" value="NOT_ANNOTATED_CDS"/>
    <property type="molecule type" value="Genomic_DNA"/>
</dbReference>
<dbReference type="Proteomes" id="UP000014760">
    <property type="component" value="Unassembled WGS sequence"/>
</dbReference>
<organism evidence="2">
    <name type="scientific">Capitella teleta</name>
    <name type="common">Polychaete worm</name>
    <dbReference type="NCBI Taxonomy" id="283909"/>
    <lineage>
        <taxon>Eukaryota</taxon>
        <taxon>Metazoa</taxon>
        <taxon>Spiralia</taxon>
        <taxon>Lophotrochozoa</taxon>
        <taxon>Annelida</taxon>
        <taxon>Polychaeta</taxon>
        <taxon>Sedentaria</taxon>
        <taxon>Scolecida</taxon>
        <taxon>Capitellidae</taxon>
        <taxon>Capitella</taxon>
    </lineage>
</organism>
<reference evidence="2 4" key="2">
    <citation type="journal article" date="2013" name="Nature">
        <title>Insights into bilaterian evolution from three spiralian genomes.</title>
        <authorList>
            <person name="Simakov O."/>
            <person name="Marletaz F."/>
            <person name="Cho S.J."/>
            <person name="Edsinger-Gonzales E."/>
            <person name="Havlak P."/>
            <person name="Hellsten U."/>
            <person name="Kuo D.H."/>
            <person name="Larsson T."/>
            <person name="Lv J."/>
            <person name="Arendt D."/>
            <person name="Savage R."/>
            <person name="Osoegawa K."/>
            <person name="de Jong P."/>
            <person name="Grimwood J."/>
            <person name="Chapman J.A."/>
            <person name="Shapiro H."/>
            <person name="Aerts A."/>
            <person name="Otillar R.P."/>
            <person name="Terry A.Y."/>
            <person name="Boore J.L."/>
            <person name="Grigoriev I.V."/>
            <person name="Lindberg D.R."/>
            <person name="Seaver E.C."/>
            <person name="Weisblat D.A."/>
            <person name="Putnam N.H."/>
            <person name="Rokhsar D.S."/>
        </authorList>
    </citation>
    <scope>NUCLEOTIDE SEQUENCE</scope>
    <source>
        <strain evidence="2 4">I ESC-2004</strain>
    </source>
</reference>
<evidence type="ECO:0000313" key="2">
    <source>
        <dbReference type="EMBL" id="ELT93674.1"/>
    </source>
</evidence>
<keyword evidence="4" id="KW-1185">Reference proteome</keyword>
<proteinExistence type="predicted"/>
<dbReference type="ESTHER" id="capte-r7tiy1">
    <property type="family name" value="Monoglyceridelipase_lysophospholip"/>
</dbReference>
<reference evidence="4" key="1">
    <citation type="submission" date="2012-12" db="EMBL/GenBank/DDBJ databases">
        <authorList>
            <person name="Hellsten U."/>
            <person name="Grimwood J."/>
            <person name="Chapman J.A."/>
            <person name="Shapiro H."/>
            <person name="Aerts A."/>
            <person name="Otillar R.P."/>
            <person name="Terry A.Y."/>
            <person name="Boore J.L."/>
            <person name="Simakov O."/>
            <person name="Marletaz F."/>
            <person name="Cho S.-J."/>
            <person name="Edsinger-Gonzales E."/>
            <person name="Havlak P."/>
            <person name="Kuo D.-H."/>
            <person name="Larsson T."/>
            <person name="Lv J."/>
            <person name="Arendt D."/>
            <person name="Savage R."/>
            <person name="Osoegawa K."/>
            <person name="de Jong P."/>
            <person name="Lindberg D.R."/>
            <person name="Seaver E.C."/>
            <person name="Weisblat D.A."/>
            <person name="Putnam N.H."/>
            <person name="Grigoriev I.V."/>
            <person name="Rokhsar D.S."/>
        </authorList>
    </citation>
    <scope>NUCLEOTIDE SEQUENCE</scope>
    <source>
        <strain evidence="4">I ESC-2004</strain>
    </source>
</reference>
<protein>
    <recommendedName>
        <fullName evidence="1">Serine aminopeptidase S33 domain-containing protein</fullName>
    </recommendedName>
</protein>